<dbReference type="InterPro" id="IPR050090">
    <property type="entry name" value="Tyrosine_recombinase_XerCD"/>
</dbReference>
<reference evidence="4 5" key="1">
    <citation type="journal article" date="2017" name="MBio">
        <title>Type VI secretion-mediated competition in the bee gut microbiome.</title>
        <authorList>
            <person name="Steele M.I."/>
            <person name="Kwong W.K."/>
            <person name="Powell J.E."/>
            <person name="Whiteley M."/>
            <person name="Moran N.A."/>
        </authorList>
    </citation>
    <scope>NUCLEOTIDE SEQUENCE [LARGE SCALE GENOMIC DNA]</scope>
    <source>
        <strain evidence="4 5">HK3</strain>
    </source>
</reference>
<protein>
    <recommendedName>
        <fullName evidence="3">Tyr recombinase domain-containing protein</fullName>
    </recommendedName>
</protein>
<evidence type="ECO:0000313" key="4">
    <source>
        <dbReference type="EMBL" id="PIT60351.1"/>
    </source>
</evidence>
<keyword evidence="2" id="KW-0233">DNA recombination</keyword>
<dbReference type="Gene3D" id="1.10.443.10">
    <property type="entry name" value="Intergrase catalytic core"/>
    <property type="match status" value="1"/>
</dbReference>
<organism evidence="4 5">
    <name type="scientific">Snodgrassella alvi</name>
    <dbReference type="NCBI Taxonomy" id="1196083"/>
    <lineage>
        <taxon>Bacteria</taxon>
        <taxon>Pseudomonadati</taxon>
        <taxon>Pseudomonadota</taxon>
        <taxon>Betaproteobacteria</taxon>
        <taxon>Neisseriales</taxon>
        <taxon>Neisseriaceae</taxon>
        <taxon>Snodgrassella</taxon>
    </lineage>
</organism>
<dbReference type="Pfam" id="PF00589">
    <property type="entry name" value="Phage_integrase"/>
    <property type="match status" value="1"/>
</dbReference>
<accession>A0A855G127</accession>
<evidence type="ECO:0000313" key="5">
    <source>
        <dbReference type="Proteomes" id="UP000230463"/>
    </source>
</evidence>
<dbReference type="PANTHER" id="PTHR30349:SF64">
    <property type="entry name" value="PROPHAGE INTEGRASE INTD-RELATED"/>
    <property type="match status" value="1"/>
</dbReference>
<name>A0A855G127_9NEIS</name>
<dbReference type="InterPro" id="IPR011010">
    <property type="entry name" value="DNA_brk_join_enz"/>
</dbReference>
<evidence type="ECO:0000259" key="3">
    <source>
        <dbReference type="PROSITE" id="PS51898"/>
    </source>
</evidence>
<dbReference type="GO" id="GO:0003677">
    <property type="term" value="F:DNA binding"/>
    <property type="evidence" value="ECO:0007669"/>
    <property type="project" value="InterPro"/>
</dbReference>
<dbReference type="PROSITE" id="PS51898">
    <property type="entry name" value="TYR_RECOMBINASE"/>
    <property type="match status" value="1"/>
</dbReference>
<dbReference type="GO" id="GO:0006310">
    <property type="term" value="P:DNA recombination"/>
    <property type="evidence" value="ECO:0007669"/>
    <property type="project" value="UniProtKB-KW"/>
</dbReference>
<dbReference type="InterPro" id="IPR002104">
    <property type="entry name" value="Integrase_catalytic"/>
</dbReference>
<dbReference type="AlphaFoldDB" id="A0A855G127"/>
<gene>
    <name evidence="4" type="ORF">BHC57_04345</name>
</gene>
<dbReference type="Proteomes" id="UP000230463">
    <property type="component" value="Unassembled WGS sequence"/>
</dbReference>
<dbReference type="CDD" id="cd00796">
    <property type="entry name" value="INT_Rci_Hp1_C"/>
    <property type="match status" value="1"/>
</dbReference>
<dbReference type="EMBL" id="MEIU01000054">
    <property type="protein sequence ID" value="PIT60351.1"/>
    <property type="molecule type" value="Genomic_DNA"/>
</dbReference>
<comment type="caution">
    <text evidence="4">The sequence shown here is derived from an EMBL/GenBank/DDBJ whole genome shotgun (WGS) entry which is preliminary data.</text>
</comment>
<feature type="domain" description="Tyr recombinase" evidence="3">
    <location>
        <begin position="7"/>
        <end position="175"/>
    </location>
</feature>
<proteinExistence type="predicted"/>
<dbReference type="PANTHER" id="PTHR30349">
    <property type="entry name" value="PHAGE INTEGRASE-RELATED"/>
    <property type="match status" value="1"/>
</dbReference>
<dbReference type="GO" id="GO:0015074">
    <property type="term" value="P:DNA integration"/>
    <property type="evidence" value="ECO:0007669"/>
    <property type="project" value="UniProtKB-KW"/>
</dbReference>
<evidence type="ECO:0000256" key="2">
    <source>
        <dbReference type="ARBA" id="ARBA00023172"/>
    </source>
</evidence>
<dbReference type="SUPFAM" id="SSF56349">
    <property type="entry name" value="DNA breaking-rejoining enzymes"/>
    <property type="match status" value="1"/>
</dbReference>
<dbReference type="InterPro" id="IPR013762">
    <property type="entry name" value="Integrase-like_cat_sf"/>
</dbReference>
<sequence>MLEKPKRRERWLTADEKNRLFKELPEHLIPIAAFALATGLRKANVAGLQWSQVDIGRRTAWIYVDQTKSSRAIGVPLNEDAMSIILSQRGKHKTNVFTYKDNSTKNPAGTAWKKALKRARIDNFRFHDCRHTWATNHVIQGTPSRPLQELGGWSSEKMVQRYAHLNTEHLRQYAGNSSQFDTNLTPTKIQ</sequence>
<evidence type="ECO:0000256" key="1">
    <source>
        <dbReference type="ARBA" id="ARBA00022908"/>
    </source>
</evidence>
<keyword evidence="1" id="KW-0229">DNA integration</keyword>